<dbReference type="OrthoDB" id="9797755at2"/>
<name>A0A3S4B1V2_9BRAD</name>
<dbReference type="InterPro" id="IPR010297">
    <property type="entry name" value="DUF900_hydrolase"/>
</dbReference>
<evidence type="ECO:0000313" key="1">
    <source>
        <dbReference type="EMBL" id="MTW17825.1"/>
    </source>
</evidence>
<dbReference type="PROSITE" id="PS51318">
    <property type="entry name" value="TAT"/>
    <property type="match status" value="1"/>
</dbReference>
<dbReference type="EMBL" id="UWOC01000149">
    <property type="protein sequence ID" value="VCU09559.1"/>
    <property type="molecule type" value="Genomic_DNA"/>
</dbReference>
<dbReference type="RefSeq" id="WP_129609403.1">
    <property type="nucleotide sequence ID" value="NZ_UWOC01000149.1"/>
</dbReference>
<gene>
    <name evidence="1" type="ORF">GJ689_16580</name>
    <name evidence="2" type="ORF">RHODGE_RHODGE_02730</name>
</gene>
<dbReference type="Proteomes" id="UP000438991">
    <property type="component" value="Unassembled WGS sequence"/>
</dbReference>
<dbReference type="InterPro" id="IPR029058">
    <property type="entry name" value="AB_hydrolase_fold"/>
</dbReference>
<dbReference type="PANTHER" id="PTHR36513:SF1">
    <property type="entry name" value="TRANSMEMBRANE PROTEIN"/>
    <property type="match status" value="1"/>
</dbReference>
<evidence type="ECO:0000313" key="4">
    <source>
        <dbReference type="Proteomes" id="UP000438991"/>
    </source>
</evidence>
<protein>
    <submittedName>
        <fullName evidence="1">Alpha/beta hydrolase</fullName>
    </submittedName>
</protein>
<proteinExistence type="predicted"/>
<organism evidence="2 3">
    <name type="scientific">Rhodoplanes serenus</name>
    <dbReference type="NCBI Taxonomy" id="200615"/>
    <lineage>
        <taxon>Bacteria</taxon>
        <taxon>Pseudomonadati</taxon>
        <taxon>Pseudomonadota</taxon>
        <taxon>Alphaproteobacteria</taxon>
        <taxon>Hyphomicrobiales</taxon>
        <taxon>Nitrobacteraceae</taxon>
        <taxon>Rhodoplanes</taxon>
    </lineage>
</organism>
<keyword evidence="1" id="KW-0378">Hydrolase</keyword>
<dbReference type="GO" id="GO:0016787">
    <property type="term" value="F:hydrolase activity"/>
    <property type="evidence" value="ECO:0007669"/>
    <property type="project" value="UniProtKB-KW"/>
</dbReference>
<dbReference type="AlphaFoldDB" id="A0A3S4B1V2"/>
<dbReference type="SUPFAM" id="SSF53474">
    <property type="entry name" value="alpha/beta-Hydrolases"/>
    <property type="match status" value="1"/>
</dbReference>
<comment type="caution">
    <text evidence="2">The sequence shown here is derived from an EMBL/GenBank/DDBJ whole genome shotgun (WGS) entry which is preliminary data.</text>
</comment>
<reference evidence="1 4" key="3">
    <citation type="submission" date="2019-11" db="EMBL/GenBank/DDBJ databases">
        <title>Whole-genome sequence of Rhodoplanes serenus DSM 18633, type strain.</title>
        <authorList>
            <person name="Kyndt J.A."/>
            <person name="Meyer T.E."/>
        </authorList>
    </citation>
    <scope>NUCLEOTIDE SEQUENCE [LARGE SCALE GENOMIC DNA]</scope>
    <source>
        <strain evidence="1 4">DSM 18633</strain>
    </source>
</reference>
<keyword evidence="3" id="KW-1185">Reference proteome</keyword>
<accession>A0A3S4B1V2</accession>
<dbReference type="Proteomes" id="UP000289200">
    <property type="component" value="Unassembled WGS sequence"/>
</dbReference>
<evidence type="ECO:0000313" key="2">
    <source>
        <dbReference type="EMBL" id="VCU09559.1"/>
    </source>
</evidence>
<dbReference type="InterPro" id="IPR006311">
    <property type="entry name" value="TAT_signal"/>
</dbReference>
<sequence>MLENDTAPSRRTALRALAAVGTTLALGGCAGLGADAPRHDASALTAEPALLVATNRRPVDLGRAPWFGTERAALTVGRGRLVPPDGGRFSLASVGLSDWKLAGIDRVGQVDDLFFGMPTGRDVLVYVHGYNTTFETAALDAVRLSDGISFRGATMLFSWPSRAKLLDYGYDRESAMWSRDALDQVLDRLIVSPSVGRIHIVAHSIGTMLTLEALRQVHARRGDDLGMRIGAVVFASPDIDMDVFASSVGRIGGLAGKITVVTATNDRALAVSRLIAGGVTRVGAAEKAQLERLGIRVIDASERGFGVINHDLFLTNEEVRRVVRRAIDGSLPATAPSGVSAGPYGMAGGRAALSSQPF</sequence>
<dbReference type="PANTHER" id="PTHR36513">
    <property type="entry name" value="ABC TRANSMEMBRANE TYPE-1 DOMAIN-CONTAINING PROTEIN"/>
    <property type="match status" value="1"/>
</dbReference>
<evidence type="ECO:0000313" key="3">
    <source>
        <dbReference type="Proteomes" id="UP000289200"/>
    </source>
</evidence>
<dbReference type="Pfam" id="PF05990">
    <property type="entry name" value="DUF900"/>
    <property type="match status" value="1"/>
</dbReference>
<dbReference type="Gene3D" id="3.40.50.1820">
    <property type="entry name" value="alpha/beta hydrolase"/>
    <property type="match status" value="1"/>
</dbReference>
<reference evidence="2" key="2">
    <citation type="submission" date="2018-10" db="EMBL/GenBank/DDBJ databases">
        <authorList>
            <person name="Peiro R."/>
            <person name="Begona"/>
            <person name="Cbmso G."/>
            <person name="Lopez M."/>
            <person name="Gonzalez S."/>
            <person name="Sacristan E."/>
            <person name="Castillo E."/>
        </authorList>
    </citation>
    <scope>NUCLEOTIDE SEQUENCE</scope>
    <source>
        <strain evidence="2">Rhod_genome</strain>
    </source>
</reference>
<dbReference type="EMBL" id="WNKV01000012">
    <property type="protein sequence ID" value="MTW17825.1"/>
    <property type="molecule type" value="Genomic_DNA"/>
</dbReference>
<reference evidence="3" key="1">
    <citation type="submission" date="2018-10" db="EMBL/GenBank/DDBJ databases">
        <authorList>
            <person name="Peiro R."/>
            <person name="Begona"/>
            <person name="Cbmso G."/>
            <person name="Lopez M."/>
            <person name="Gonzalez S."/>
            <person name="Sacristan E."/>
            <person name="Castillo E."/>
        </authorList>
    </citation>
    <scope>NUCLEOTIDE SEQUENCE [LARGE SCALE GENOMIC DNA]</scope>
</reference>